<keyword evidence="4" id="KW-0226">DNA condensation</keyword>
<keyword evidence="7" id="KW-0175">Coiled coil</keyword>
<evidence type="ECO:0000256" key="7">
    <source>
        <dbReference type="SAM" id="Coils"/>
    </source>
</evidence>
<keyword evidence="2" id="KW-0132">Cell division</keyword>
<reference evidence="10 11" key="1">
    <citation type="submission" date="2019-07" db="EMBL/GenBank/DDBJ databases">
        <title>Draft genome assembly of a fouling barnacle, Amphibalanus amphitrite (Darwin, 1854): The first reference genome for Thecostraca.</title>
        <authorList>
            <person name="Kim W."/>
        </authorList>
    </citation>
    <scope>NUCLEOTIDE SEQUENCE [LARGE SCALE GENOMIC DNA]</scope>
    <source>
        <strain evidence="10">SNU_AA5</strain>
        <tissue evidence="10">Soma without cirri and trophi</tissue>
    </source>
</reference>
<comment type="subcellular location">
    <subcellularLocation>
        <location evidence="1">Nucleus</location>
    </subcellularLocation>
</comment>
<dbReference type="Gene3D" id="1.25.10.10">
    <property type="entry name" value="Leucine-rich Repeat Variant"/>
    <property type="match status" value="2"/>
</dbReference>
<dbReference type="GO" id="GO:0051301">
    <property type="term" value="P:cell division"/>
    <property type="evidence" value="ECO:0007669"/>
    <property type="project" value="UniProtKB-KW"/>
</dbReference>
<feature type="coiled-coil region" evidence="7">
    <location>
        <begin position="1162"/>
        <end position="1226"/>
    </location>
</feature>
<feature type="domain" description="Condensin complex subunit 1 C-terminal" evidence="9">
    <location>
        <begin position="865"/>
        <end position="1030"/>
    </location>
</feature>
<evidence type="ECO:0000256" key="8">
    <source>
        <dbReference type="SAM" id="MobiDB-lite"/>
    </source>
</evidence>
<dbReference type="Pfam" id="PF12717">
    <property type="entry name" value="Cnd1"/>
    <property type="match status" value="1"/>
</dbReference>
<feature type="compositionally biased region" description="Acidic residues" evidence="8">
    <location>
        <begin position="452"/>
        <end position="463"/>
    </location>
</feature>
<name>A0A6A4VJI0_AMPAM</name>
<evidence type="ECO:0000259" key="9">
    <source>
        <dbReference type="Pfam" id="PF12717"/>
    </source>
</evidence>
<sequence>MSDNSGMEAIQAETAQLLGLLNKYETELLSTTWVEGVIDTDYTECEALPARFEEQHIQTNWISLLTETGQKSDASFEERQAGMLAASVYLDLLAIPGSNAVPRAEAARLLRLLAGLLGDLLLLTERFSLRHGAESLEDTVQTLVEITRADGVRPELTHNAFCCLTSICRPLHGSVTRSVALVLRALIPALLMVGEQPPRALTAARDLAVRFVGQLVRSAGVLAEPALQTLVQNVCLRVPERAEQRQRGAQATLRWLRDFARHEKTGHRLFALEVLSQLLAEGLRGSPSDADTGPGRRARRRSSRRSPTPDSTSESDAEDWEAAQRRESAENARESGRESRAGGRQSRAGRRESRDGERGSQESRPESQEAGPESQPEGSGGSQEDGERAMTHAFLVRLIFAQCRDPAATVRARALNVLAECTVSADSATRAAVRRLFTAGARRPSAERQEDSGAENEEDEEQEDIMAMLRRRAKDSKVMVRKSSLQVIENIMRLNPSCVTPENLQVLLEHCRDPALLARKQCQSSLIGLVTQYPAEDGVCEAVVRGLLPQIHDPENKVQERVIQFVEQTILAGIRPFEEGALSRPDEQLPWKLLDLIVKFCFQKYLHTIMQAVFSGQKIKPGVFRALRSHVGTANNAPAWMCLALISRFAPVEQPLFALDYFTEQIQNELMTEEVFALQQSLHVLQFSAARLTAEAATRLQTQLTGLLRAAALPVELLSAAVDTVAMVTLERGGEDGYQQRLEEWCGPLIEDCEDFLSKELLQPGGGQGSLWEDRLLRQIHTLGDLAQLVPQRVNKRCFLMLQNIIYVEKNGRRGASGGLQDPSARLRSVAIATLGKLCLQHEQMAKRVVPALGKILDVTEDPAIKNNVVFTLSDMCVRYATLVDPLMPQVTCCLKDRSLVVRRNTLILLIRLLQEDYLKLKGTFFFRLIQCLLDPEPEIRQLIRFYLTERLLKRQPKVFFQHFVECLFLYNEYEDHESYNKLAQTAREREVFSLKGPEQRPRRMLVYKFMLEHMPDDQRFQMSHKLCQDILGGVVDGKIALSAASVPLLRDTLALLSCDEIKLQSLKTSPEDAEPATDASGMAEVFQAVAKKTLISQVSALRRELLLGVPAGVSSGGRRRRHGRRSAGARFRQRVLADVLEVLYDKQLRLDERQVADQRNRSELAAGLAEQRRRLERLERRVEGAESEGRLLSWRLNATDGTGAARALKQSTSVLIREVEQLETKLDARTAALQAELARLDVGCGQLTTAVDELRQRQAGLPERADRLSQQLAAVSREHQVTRSQLMVLQADLLTLSLDGSGHTDPADLTLSPDRTDPTDPAGGAGT</sequence>
<dbReference type="GO" id="GO:0000796">
    <property type="term" value="C:condensin complex"/>
    <property type="evidence" value="ECO:0007669"/>
    <property type="project" value="TreeGrafter"/>
</dbReference>
<feature type="compositionally biased region" description="Basic and acidic residues" evidence="8">
    <location>
        <begin position="349"/>
        <end position="367"/>
    </location>
</feature>
<evidence type="ECO:0000313" key="10">
    <source>
        <dbReference type="EMBL" id="KAF0289601.1"/>
    </source>
</evidence>
<dbReference type="OrthoDB" id="10263978at2759"/>
<feature type="region of interest" description="Disordered" evidence="8">
    <location>
        <begin position="283"/>
        <end position="386"/>
    </location>
</feature>
<dbReference type="InterPro" id="IPR011989">
    <property type="entry name" value="ARM-like"/>
</dbReference>
<dbReference type="PANTHER" id="PTHR14222">
    <property type="entry name" value="CONDENSIN"/>
    <property type="match status" value="1"/>
</dbReference>
<dbReference type="EMBL" id="VIIS01002023">
    <property type="protein sequence ID" value="KAF0289601.1"/>
    <property type="molecule type" value="Genomic_DNA"/>
</dbReference>
<comment type="caution">
    <text evidence="10">The sequence shown here is derived from an EMBL/GenBank/DDBJ whole genome shotgun (WGS) entry which is preliminary data.</text>
</comment>
<evidence type="ECO:0000256" key="3">
    <source>
        <dbReference type="ARBA" id="ARBA00022776"/>
    </source>
</evidence>
<gene>
    <name evidence="10" type="primary">NCAPD3</name>
    <name evidence="10" type="ORF">FJT64_012189</name>
</gene>
<dbReference type="GO" id="GO:0007076">
    <property type="term" value="P:mitotic chromosome condensation"/>
    <property type="evidence" value="ECO:0007669"/>
    <property type="project" value="InterPro"/>
</dbReference>
<evidence type="ECO:0000256" key="1">
    <source>
        <dbReference type="ARBA" id="ARBA00004123"/>
    </source>
</evidence>
<dbReference type="GO" id="GO:0042393">
    <property type="term" value="F:histone binding"/>
    <property type="evidence" value="ECO:0007669"/>
    <property type="project" value="TreeGrafter"/>
</dbReference>
<dbReference type="Proteomes" id="UP000440578">
    <property type="component" value="Unassembled WGS sequence"/>
</dbReference>
<keyword evidence="5" id="KW-0539">Nucleus</keyword>
<dbReference type="PANTHER" id="PTHR14222:SF1">
    <property type="entry name" value="CONDENSIN-2 COMPLEX SUBUNIT D3"/>
    <property type="match status" value="1"/>
</dbReference>
<dbReference type="GO" id="GO:0005634">
    <property type="term" value="C:nucleus"/>
    <property type="evidence" value="ECO:0007669"/>
    <property type="project" value="UniProtKB-SubCell"/>
</dbReference>
<evidence type="ECO:0000256" key="6">
    <source>
        <dbReference type="ARBA" id="ARBA00023306"/>
    </source>
</evidence>
<dbReference type="InterPro" id="IPR032682">
    <property type="entry name" value="Cnd1_C"/>
</dbReference>
<dbReference type="GO" id="GO:0000779">
    <property type="term" value="C:condensed chromosome, centromeric region"/>
    <property type="evidence" value="ECO:0007669"/>
    <property type="project" value="TreeGrafter"/>
</dbReference>
<feature type="compositionally biased region" description="Basic and acidic residues" evidence="8">
    <location>
        <begin position="322"/>
        <end position="341"/>
    </location>
</feature>
<organism evidence="10 11">
    <name type="scientific">Amphibalanus amphitrite</name>
    <name type="common">Striped barnacle</name>
    <name type="synonym">Balanus amphitrite</name>
    <dbReference type="NCBI Taxonomy" id="1232801"/>
    <lineage>
        <taxon>Eukaryota</taxon>
        <taxon>Metazoa</taxon>
        <taxon>Ecdysozoa</taxon>
        <taxon>Arthropoda</taxon>
        <taxon>Crustacea</taxon>
        <taxon>Multicrustacea</taxon>
        <taxon>Cirripedia</taxon>
        <taxon>Thoracica</taxon>
        <taxon>Thoracicalcarea</taxon>
        <taxon>Balanomorpha</taxon>
        <taxon>Balanoidea</taxon>
        <taxon>Balanidae</taxon>
        <taxon>Amphibalaninae</taxon>
        <taxon>Amphibalanus</taxon>
    </lineage>
</organism>
<evidence type="ECO:0000256" key="4">
    <source>
        <dbReference type="ARBA" id="ARBA00023067"/>
    </source>
</evidence>
<keyword evidence="11" id="KW-1185">Reference proteome</keyword>
<dbReference type="SUPFAM" id="SSF48371">
    <property type="entry name" value="ARM repeat"/>
    <property type="match status" value="1"/>
</dbReference>
<protein>
    <submittedName>
        <fullName evidence="10">Condensin-2 complex subunit D3</fullName>
    </submittedName>
</protein>
<dbReference type="InterPro" id="IPR016024">
    <property type="entry name" value="ARM-type_fold"/>
</dbReference>
<keyword evidence="6" id="KW-0131">Cell cycle</keyword>
<evidence type="ECO:0000256" key="2">
    <source>
        <dbReference type="ARBA" id="ARBA00022618"/>
    </source>
</evidence>
<feature type="region of interest" description="Disordered" evidence="8">
    <location>
        <begin position="1304"/>
        <end position="1328"/>
    </location>
</feature>
<evidence type="ECO:0000256" key="5">
    <source>
        <dbReference type="ARBA" id="ARBA00023242"/>
    </source>
</evidence>
<feature type="region of interest" description="Disordered" evidence="8">
    <location>
        <begin position="441"/>
        <end position="463"/>
    </location>
</feature>
<dbReference type="InterPro" id="IPR026971">
    <property type="entry name" value="CND1/NCAPD3"/>
</dbReference>
<proteinExistence type="predicted"/>
<accession>A0A6A4VJI0</accession>
<keyword evidence="3" id="KW-0498">Mitosis</keyword>
<evidence type="ECO:0000313" key="11">
    <source>
        <dbReference type="Proteomes" id="UP000440578"/>
    </source>
</evidence>
<dbReference type="GO" id="GO:0010032">
    <property type="term" value="P:meiotic chromosome condensation"/>
    <property type="evidence" value="ECO:0007669"/>
    <property type="project" value="TreeGrafter"/>
</dbReference>